<protein>
    <submittedName>
        <fullName evidence="2">Uncharacterized protein</fullName>
    </submittedName>
</protein>
<feature type="compositionally biased region" description="Acidic residues" evidence="1">
    <location>
        <begin position="189"/>
        <end position="200"/>
    </location>
</feature>
<proteinExistence type="predicted"/>
<reference evidence="2" key="1">
    <citation type="submission" date="2022-11" db="EMBL/GenBank/DDBJ databases">
        <title>Centuries of genome instability and evolution in soft-shell clam transmissible cancer (bioRxiv).</title>
        <authorList>
            <person name="Hart S.F.M."/>
            <person name="Yonemitsu M.A."/>
            <person name="Giersch R.M."/>
            <person name="Beal B.F."/>
            <person name="Arriagada G."/>
            <person name="Davis B.W."/>
            <person name="Ostrander E.A."/>
            <person name="Goff S.P."/>
            <person name="Metzger M.J."/>
        </authorList>
    </citation>
    <scope>NUCLEOTIDE SEQUENCE</scope>
    <source>
        <strain evidence="2">MELC-2E11</strain>
        <tissue evidence="2">Siphon/mantle</tissue>
    </source>
</reference>
<sequence length="209" mass="24404">MTGKRVLPHAHYGDMSRSRSIGSKFSESENVQQEITTTQLQLCYKQLYNIYGHYFKCIFHNIRSLKCHKDELFAEPNILAADIISCLNNRNVSMADLVMMMGKYNVHPEEVDTVSRGPPESRYFEVSLRSRDIVERFIGYTDFSYRDNNNLRLSWARSWMRKNEMSRQERAREVKDVTEAMQETGKAGEEEETEGDDNGEVDVWSEAFF</sequence>
<feature type="compositionally biased region" description="Basic and acidic residues" evidence="1">
    <location>
        <begin position="167"/>
        <end position="178"/>
    </location>
</feature>
<dbReference type="Proteomes" id="UP001164746">
    <property type="component" value="Chromosome 12"/>
</dbReference>
<evidence type="ECO:0000313" key="3">
    <source>
        <dbReference type="Proteomes" id="UP001164746"/>
    </source>
</evidence>
<evidence type="ECO:0000256" key="1">
    <source>
        <dbReference type="SAM" id="MobiDB-lite"/>
    </source>
</evidence>
<keyword evidence="3" id="KW-1185">Reference proteome</keyword>
<feature type="region of interest" description="Disordered" evidence="1">
    <location>
        <begin position="167"/>
        <end position="209"/>
    </location>
</feature>
<organism evidence="2 3">
    <name type="scientific">Mya arenaria</name>
    <name type="common">Soft-shell clam</name>
    <dbReference type="NCBI Taxonomy" id="6604"/>
    <lineage>
        <taxon>Eukaryota</taxon>
        <taxon>Metazoa</taxon>
        <taxon>Spiralia</taxon>
        <taxon>Lophotrochozoa</taxon>
        <taxon>Mollusca</taxon>
        <taxon>Bivalvia</taxon>
        <taxon>Autobranchia</taxon>
        <taxon>Heteroconchia</taxon>
        <taxon>Euheterodonta</taxon>
        <taxon>Imparidentia</taxon>
        <taxon>Neoheterodontei</taxon>
        <taxon>Myida</taxon>
        <taxon>Myoidea</taxon>
        <taxon>Myidae</taxon>
        <taxon>Mya</taxon>
    </lineage>
</organism>
<accession>A0ABY7FMY0</accession>
<name>A0ABY7FMY0_MYAAR</name>
<gene>
    <name evidence="2" type="ORF">MAR_016483</name>
</gene>
<evidence type="ECO:0000313" key="2">
    <source>
        <dbReference type="EMBL" id="WAR22509.1"/>
    </source>
</evidence>
<dbReference type="EMBL" id="CP111023">
    <property type="protein sequence ID" value="WAR22509.1"/>
    <property type="molecule type" value="Genomic_DNA"/>
</dbReference>